<dbReference type="EMBL" id="AWFB01000023">
    <property type="protein sequence ID" value="RAN33228.1"/>
    <property type="molecule type" value="Genomic_DNA"/>
</dbReference>
<dbReference type="Pfam" id="PF00149">
    <property type="entry name" value="Metallophos"/>
    <property type="match status" value="1"/>
</dbReference>
<keyword evidence="3" id="KW-0408">Iron</keyword>
<evidence type="ECO:0000256" key="1">
    <source>
        <dbReference type="ARBA" id="ARBA00022723"/>
    </source>
</evidence>
<dbReference type="InterPro" id="IPR029052">
    <property type="entry name" value="Metallo-depent_PP-like"/>
</dbReference>
<dbReference type="InterPro" id="IPR004843">
    <property type="entry name" value="Calcineurin-like_PHP"/>
</dbReference>
<evidence type="ECO:0000313" key="7">
    <source>
        <dbReference type="Proteomes" id="UP000249123"/>
    </source>
</evidence>
<dbReference type="RefSeq" id="WP_051594939.1">
    <property type="nucleotide sequence ID" value="NZ_AWFA01000034.1"/>
</dbReference>
<evidence type="ECO:0000256" key="2">
    <source>
        <dbReference type="ARBA" id="ARBA00022801"/>
    </source>
</evidence>
<keyword evidence="2" id="KW-0378">Hydrolase</keyword>
<evidence type="ECO:0000313" key="6">
    <source>
        <dbReference type="EMBL" id="RAN33228.1"/>
    </source>
</evidence>
<evidence type="ECO:0000256" key="4">
    <source>
        <dbReference type="ARBA" id="ARBA00025742"/>
    </source>
</evidence>
<gene>
    <name evidence="6" type="ORF">HY3_02440</name>
</gene>
<dbReference type="PANTHER" id="PTHR42988:SF2">
    <property type="entry name" value="CYCLIC NUCLEOTIDE PHOSPHODIESTERASE CBUA0032-RELATED"/>
    <property type="match status" value="1"/>
</dbReference>
<dbReference type="SUPFAM" id="SSF56300">
    <property type="entry name" value="Metallo-dependent phosphatases"/>
    <property type="match status" value="1"/>
</dbReference>
<evidence type="ECO:0000259" key="5">
    <source>
        <dbReference type="Pfam" id="PF00149"/>
    </source>
</evidence>
<dbReference type="eggNOG" id="COG1409">
    <property type="taxonomic scope" value="Bacteria"/>
</dbReference>
<evidence type="ECO:0000256" key="3">
    <source>
        <dbReference type="ARBA" id="ARBA00023004"/>
    </source>
</evidence>
<feature type="domain" description="Calcineurin-like phosphoesterase" evidence="5">
    <location>
        <begin position="3"/>
        <end position="193"/>
    </location>
</feature>
<keyword evidence="7" id="KW-1185">Reference proteome</keyword>
<reference evidence="6 7" key="1">
    <citation type="submission" date="2013-04" db="EMBL/GenBank/DDBJ databases">
        <title>Hyphomonas sp. T24B3 Genome Sequencing.</title>
        <authorList>
            <person name="Lai Q."/>
            <person name="Shao Z."/>
        </authorList>
    </citation>
    <scope>NUCLEOTIDE SEQUENCE [LARGE SCALE GENOMIC DNA]</scope>
    <source>
        <strain evidence="6 7">T24B3</strain>
    </source>
</reference>
<organism evidence="6 7">
    <name type="scientific">Hyphomonas pacifica</name>
    <dbReference type="NCBI Taxonomy" id="1280941"/>
    <lineage>
        <taxon>Bacteria</taxon>
        <taxon>Pseudomonadati</taxon>
        <taxon>Pseudomonadota</taxon>
        <taxon>Alphaproteobacteria</taxon>
        <taxon>Hyphomonadales</taxon>
        <taxon>Hyphomonadaceae</taxon>
        <taxon>Hyphomonas</taxon>
    </lineage>
</organism>
<dbReference type="PANTHER" id="PTHR42988">
    <property type="entry name" value="PHOSPHOHYDROLASE"/>
    <property type="match status" value="1"/>
</dbReference>
<comment type="caution">
    <text evidence="6">The sequence shown here is derived from an EMBL/GenBank/DDBJ whole genome shotgun (WGS) entry which is preliminary data.</text>
</comment>
<protein>
    <recommendedName>
        <fullName evidence="5">Calcineurin-like phosphoesterase domain-containing protein</fullName>
    </recommendedName>
</protein>
<dbReference type="InterPro" id="IPR050884">
    <property type="entry name" value="CNP_phosphodiesterase-III"/>
</dbReference>
<keyword evidence="1" id="KW-0479">Metal-binding</keyword>
<dbReference type="GO" id="GO:0016787">
    <property type="term" value="F:hydrolase activity"/>
    <property type="evidence" value="ECO:0007669"/>
    <property type="project" value="UniProtKB-KW"/>
</dbReference>
<dbReference type="Gene3D" id="3.60.21.10">
    <property type="match status" value="1"/>
</dbReference>
<name>A0A062U0F7_9PROT</name>
<sequence>MTRIAQLSDIHFGSEDADAIARCEAYIKAQAPDLLVICGDLTQRGRRREFDAAAEWLSGFDMPKLIVPGNHDTPMFDLASRALDPFARFKRHFADCQHEVRMDGIVAVGLNTARGWQVRRNWAEGSVNLEELDEAIMRAGEQKADVKLLACHHPFRSLPHAPLRVRTRRGRRACDKVAASHIQMVLTGHVHTPSVVLRQRANGAYLAVSSGTLSTRLRAEPPSFNMIRVEKGQFDISRCDLIDGQVTETGMGRFDAHFEHMS</sequence>
<dbReference type="AlphaFoldDB" id="A0A062U0F7"/>
<comment type="similarity">
    <text evidence="4">Belongs to the cyclic nucleotide phosphodiesterase class-III family.</text>
</comment>
<dbReference type="STRING" id="1280941.HY2_03275"/>
<proteinExistence type="inferred from homology"/>
<dbReference type="GO" id="GO:0046872">
    <property type="term" value="F:metal ion binding"/>
    <property type="evidence" value="ECO:0007669"/>
    <property type="project" value="UniProtKB-KW"/>
</dbReference>
<accession>A0A328JU87</accession>
<dbReference type="OrthoDB" id="651281at2"/>
<accession>A0A062U0F7</accession>
<dbReference type="Proteomes" id="UP000249123">
    <property type="component" value="Unassembled WGS sequence"/>
</dbReference>